<dbReference type="GO" id="GO:0005886">
    <property type="term" value="C:plasma membrane"/>
    <property type="evidence" value="ECO:0007669"/>
    <property type="project" value="UniProtKB-SubCell"/>
</dbReference>
<dbReference type="Gene3D" id="1.20.1560.10">
    <property type="entry name" value="ABC transporter type 1, transmembrane domain"/>
    <property type="match status" value="1"/>
</dbReference>
<dbReference type="PANTHER" id="PTHR24221:SF654">
    <property type="entry name" value="ATP-BINDING CASSETTE SUB-FAMILY B MEMBER 6"/>
    <property type="match status" value="1"/>
</dbReference>
<dbReference type="InterPro" id="IPR003593">
    <property type="entry name" value="AAA+_ATPase"/>
</dbReference>
<dbReference type="Proteomes" id="UP000315400">
    <property type="component" value="Unassembled WGS sequence"/>
</dbReference>
<evidence type="ECO:0000256" key="9">
    <source>
        <dbReference type="SAM" id="Phobius"/>
    </source>
</evidence>
<dbReference type="SMART" id="SM00382">
    <property type="entry name" value="AAA"/>
    <property type="match status" value="1"/>
</dbReference>
<feature type="transmembrane region" description="Helical" evidence="9">
    <location>
        <begin position="133"/>
        <end position="150"/>
    </location>
</feature>
<dbReference type="PROSITE" id="PS50893">
    <property type="entry name" value="ABC_TRANSPORTER_2"/>
    <property type="match status" value="1"/>
</dbReference>
<keyword evidence="5" id="KW-0547">Nucleotide-binding</keyword>
<dbReference type="Gene3D" id="3.40.50.300">
    <property type="entry name" value="P-loop containing nucleotide triphosphate hydrolases"/>
    <property type="match status" value="1"/>
</dbReference>
<evidence type="ECO:0000313" key="12">
    <source>
        <dbReference type="EMBL" id="TQE98554.1"/>
    </source>
</evidence>
<dbReference type="Pfam" id="PF00005">
    <property type="entry name" value="ABC_tran"/>
    <property type="match status" value="1"/>
</dbReference>
<sequence>MVIVMAVLEVAGVASVMPFLSVVGNPEAVETNPVLSRVYNGLGFGSVDTFLIALGSGAFALLVFAAAFRSLTIYALNRWSWMRMHSLSERLLETYLRQPYAFFLNRHSGDMSKSILTETQQLQAQVLKPGLDAVAYGVVLIAIVIFLVVIDPILALAVAGGLGGAYTLIYWAIRGFLNRIGRDRVRANQERFQAAGEALGGIKDIKLLGREHSYLSRFRGPSIRFAKHQATSQTLAEVPKFVIEAVAFGGIIALTLVLMAIHGGATSGALGEVLPVLGLYAFAGYRMLPAAQKVYQGLAKLRFGSATVDTVYDDLHRRAHLAEIRKFAPDALVPRTEIGLNGVAYTYPGATSPVLTGIDLRIPVGSSVGLVGSTGAGKTTLVDVILGLLRPSEGAITVDGEPVTDTNLRAWQQALGYVPQEIFLTDASVAENIALGVPAEQIDPDQVERCAAMAQLHDFIVDEMPRQYETLVGERGVRLSGGQRQRIGIARALYHDPSVLVFDEATSALDNMTEQAVMEAIEALHHRKTVILIAHRLSTVRECDQVVLLEKGRVVGEGSFTELQSTNSRFQAMAAQT</sequence>
<evidence type="ECO:0000256" key="1">
    <source>
        <dbReference type="ARBA" id="ARBA00004651"/>
    </source>
</evidence>
<dbReference type="InterPro" id="IPR036640">
    <property type="entry name" value="ABC1_TM_sf"/>
</dbReference>
<dbReference type="InterPro" id="IPR003439">
    <property type="entry name" value="ABC_transporter-like_ATP-bd"/>
</dbReference>
<dbReference type="SUPFAM" id="SSF90123">
    <property type="entry name" value="ABC transporter transmembrane region"/>
    <property type="match status" value="1"/>
</dbReference>
<comment type="caution">
    <text evidence="12">The sequence shown here is derived from an EMBL/GenBank/DDBJ whole genome shotgun (WGS) entry which is preliminary data.</text>
</comment>
<feature type="domain" description="ABC transporter" evidence="10">
    <location>
        <begin position="338"/>
        <end position="576"/>
    </location>
</feature>
<evidence type="ECO:0000256" key="3">
    <source>
        <dbReference type="ARBA" id="ARBA00022475"/>
    </source>
</evidence>
<feature type="domain" description="ABC transmembrane type-1" evidence="11">
    <location>
        <begin position="1"/>
        <end position="271"/>
    </location>
</feature>
<dbReference type="Pfam" id="PF00664">
    <property type="entry name" value="ABC_membrane"/>
    <property type="match status" value="1"/>
</dbReference>
<evidence type="ECO:0000256" key="7">
    <source>
        <dbReference type="ARBA" id="ARBA00022989"/>
    </source>
</evidence>
<dbReference type="EMBL" id="VIFK01000176">
    <property type="protein sequence ID" value="TQE98554.1"/>
    <property type="molecule type" value="Genomic_DNA"/>
</dbReference>
<feature type="transmembrane region" description="Helical" evidence="9">
    <location>
        <begin position="156"/>
        <end position="177"/>
    </location>
</feature>
<comment type="subcellular location">
    <subcellularLocation>
        <location evidence="1">Cell membrane</location>
        <topology evidence="1">Multi-pass membrane protein</topology>
    </subcellularLocation>
</comment>
<evidence type="ECO:0000259" key="10">
    <source>
        <dbReference type="PROSITE" id="PS50893"/>
    </source>
</evidence>
<dbReference type="InterPro" id="IPR017871">
    <property type="entry name" value="ABC_transporter-like_CS"/>
</dbReference>
<keyword evidence="3" id="KW-1003">Cell membrane</keyword>
<proteinExistence type="predicted"/>
<keyword evidence="6 12" id="KW-0067">ATP-binding</keyword>
<evidence type="ECO:0000256" key="2">
    <source>
        <dbReference type="ARBA" id="ARBA00022448"/>
    </source>
</evidence>
<evidence type="ECO:0000256" key="6">
    <source>
        <dbReference type="ARBA" id="ARBA00022840"/>
    </source>
</evidence>
<name>A0A540VP57_9GAMM</name>
<keyword evidence="4 9" id="KW-0812">Transmembrane</keyword>
<feature type="transmembrane region" description="Helical" evidence="9">
    <location>
        <begin position="50"/>
        <end position="76"/>
    </location>
</feature>
<keyword evidence="8 9" id="KW-0472">Membrane</keyword>
<dbReference type="PROSITE" id="PS00211">
    <property type="entry name" value="ABC_TRANSPORTER_1"/>
    <property type="match status" value="1"/>
</dbReference>
<evidence type="ECO:0000259" key="11">
    <source>
        <dbReference type="PROSITE" id="PS50929"/>
    </source>
</evidence>
<dbReference type="FunFam" id="3.40.50.300:FF:000221">
    <property type="entry name" value="Multidrug ABC transporter ATP-binding protein"/>
    <property type="match status" value="1"/>
</dbReference>
<evidence type="ECO:0000256" key="5">
    <source>
        <dbReference type="ARBA" id="ARBA00022741"/>
    </source>
</evidence>
<keyword evidence="2" id="KW-0813">Transport</keyword>
<reference evidence="12 13" key="1">
    <citation type="submission" date="2019-06" db="EMBL/GenBank/DDBJ databases">
        <title>Metagenome assembled Genome of Spiribacter salinus SL48-SHIP from the microbial mat of Salt Lake 48 (Novosibirsk region, Russia).</title>
        <authorList>
            <person name="Shipova A."/>
            <person name="Rozanov A.S."/>
            <person name="Bryanskaya A.V."/>
            <person name="Peltek S.E."/>
        </authorList>
    </citation>
    <scope>NUCLEOTIDE SEQUENCE [LARGE SCALE GENOMIC DNA]</scope>
    <source>
        <strain evidence="12">SL48-SHIP-2</strain>
    </source>
</reference>
<dbReference type="InterPro" id="IPR011527">
    <property type="entry name" value="ABC1_TM_dom"/>
</dbReference>
<dbReference type="PANTHER" id="PTHR24221">
    <property type="entry name" value="ATP-BINDING CASSETTE SUB-FAMILY B"/>
    <property type="match status" value="1"/>
</dbReference>
<dbReference type="GO" id="GO:0005524">
    <property type="term" value="F:ATP binding"/>
    <property type="evidence" value="ECO:0007669"/>
    <property type="project" value="UniProtKB-KW"/>
</dbReference>
<dbReference type="InterPro" id="IPR027417">
    <property type="entry name" value="P-loop_NTPase"/>
</dbReference>
<feature type="transmembrane region" description="Helical" evidence="9">
    <location>
        <begin position="241"/>
        <end position="263"/>
    </location>
</feature>
<organism evidence="12 13">
    <name type="scientific">Spiribacter salinus</name>
    <dbReference type="NCBI Taxonomy" id="1335746"/>
    <lineage>
        <taxon>Bacteria</taxon>
        <taxon>Pseudomonadati</taxon>
        <taxon>Pseudomonadota</taxon>
        <taxon>Gammaproteobacteria</taxon>
        <taxon>Chromatiales</taxon>
        <taxon>Ectothiorhodospiraceae</taxon>
        <taxon>Spiribacter</taxon>
    </lineage>
</organism>
<gene>
    <name evidence="12" type="ORF">FKY71_13245</name>
</gene>
<evidence type="ECO:0000256" key="4">
    <source>
        <dbReference type="ARBA" id="ARBA00022692"/>
    </source>
</evidence>
<keyword evidence="7 9" id="KW-1133">Transmembrane helix</keyword>
<dbReference type="GO" id="GO:0140359">
    <property type="term" value="F:ABC-type transporter activity"/>
    <property type="evidence" value="ECO:0007669"/>
    <property type="project" value="InterPro"/>
</dbReference>
<dbReference type="InterPro" id="IPR039421">
    <property type="entry name" value="Type_1_exporter"/>
</dbReference>
<dbReference type="PROSITE" id="PS50929">
    <property type="entry name" value="ABC_TM1F"/>
    <property type="match status" value="1"/>
</dbReference>
<protein>
    <submittedName>
        <fullName evidence="12">ABC transporter ATP-binding protein</fullName>
    </submittedName>
</protein>
<dbReference type="AlphaFoldDB" id="A0A540VP57"/>
<accession>A0A540VP57</accession>
<dbReference type="SUPFAM" id="SSF52540">
    <property type="entry name" value="P-loop containing nucleoside triphosphate hydrolases"/>
    <property type="match status" value="1"/>
</dbReference>
<dbReference type="GO" id="GO:0034040">
    <property type="term" value="F:ATPase-coupled lipid transmembrane transporter activity"/>
    <property type="evidence" value="ECO:0007669"/>
    <property type="project" value="TreeGrafter"/>
</dbReference>
<evidence type="ECO:0000313" key="13">
    <source>
        <dbReference type="Proteomes" id="UP000315400"/>
    </source>
</evidence>
<dbReference type="GO" id="GO:0016887">
    <property type="term" value="F:ATP hydrolysis activity"/>
    <property type="evidence" value="ECO:0007669"/>
    <property type="project" value="InterPro"/>
</dbReference>
<evidence type="ECO:0000256" key="8">
    <source>
        <dbReference type="ARBA" id="ARBA00023136"/>
    </source>
</evidence>